<sequence length="45" mass="5203">MRKGEMMPYYNEEQLVDLKRRGVAVVNRRDIRAASLSKDGPPRQA</sequence>
<name>A0A183TWJ4_TOXCA</name>
<organism evidence="2 3">
    <name type="scientific">Toxocara canis</name>
    <name type="common">Canine roundworm</name>
    <dbReference type="NCBI Taxonomy" id="6265"/>
    <lineage>
        <taxon>Eukaryota</taxon>
        <taxon>Metazoa</taxon>
        <taxon>Ecdysozoa</taxon>
        <taxon>Nematoda</taxon>
        <taxon>Chromadorea</taxon>
        <taxon>Rhabditida</taxon>
        <taxon>Spirurina</taxon>
        <taxon>Ascaridomorpha</taxon>
        <taxon>Ascaridoidea</taxon>
        <taxon>Toxocaridae</taxon>
        <taxon>Toxocara</taxon>
    </lineage>
</organism>
<dbReference type="EMBL" id="UYWY01000307">
    <property type="protein sequence ID" value="VDM24542.1"/>
    <property type="molecule type" value="Genomic_DNA"/>
</dbReference>
<dbReference type="Proteomes" id="UP000050794">
    <property type="component" value="Unassembled WGS sequence"/>
</dbReference>
<protein>
    <submittedName>
        <fullName evidence="3">DUF4224 domain-containing protein</fullName>
    </submittedName>
</protein>
<accession>A0A183TWJ4</accession>
<reference evidence="3" key="1">
    <citation type="submission" date="2016-06" db="UniProtKB">
        <authorList>
            <consortium name="WormBaseParasite"/>
        </authorList>
    </citation>
    <scope>IDENTIFICATION</scope>
</reference>
<keyword evidence="2" id="KW-1185">Reference proteome</keyword>
<reference evidence="1 2" key="2">
    <citation type="submission" date="2018-11" db="EMBL/GenBank/DDBJ databases">
        <authorList>
            <consortium name="Pathogen Informatics"/>
        </authorList>
    </citation>
    <scope>NUCLEOTIDE SEQUENCE [LARGE SCALE GENOMIC DNA]</scope>
</reference>
<gene>
    <name evidence="1" type="ORF">TCNE_LOCUS614</name>
</gene>
<proteinExistence type="predicted"/>
<evidence type="ECO:0000313" key="1">
    <source>
        <dbReference type="EMBL" id="VDM24542.1"/>
    </source>
</evidence>
<dbReference type="AlphaFoldDB" id="A0A183TWJ4"/>
<evidence type="ECO:0000313" key="3">
    <source>
        <dbReference type="WBParaSite" id="TCNE_0000061301-mRNA-1"/>
    </source>
</evidence>
<evidence type="ECO:0000313" key="2">
    <source>
        <dbReference type="Proteomes" id="UP000050794"/>
    </source>
</evidence>
<dbReference type="WBParaSite" id="TCNE_0000061301-mRNA-1">
    <property type="protein sequence ID" value="TCNE_0000061301-mRNA-1"/>
    <property type="gene ID" value="TCNE_0000061301"/>
</dbReference>